<sequence length="201" mass="24184">MGFDTDRFEDSEISEELICSICTGVLEDPLTTHCDHLFCNECINDWLRHHHTCPIDRCPLRTCMLKRAPRAIRNLINRLKIYCPYRDDGCEQTIRLEQYDQHQLECQYNPDSMIKCKLYCQRLMKRRDLIEHDCINEMSQMIKYQNEQIIDRDEKIRILYQLIIISFSLFLIIYLFLPFTVLIDQFGRLSKFIWNLFCLIG</sequence>
<dbReference type="PANTHER" id="PTHR10131:SF94">
    <property type="entry name" value="TNF RECEPTOR-ASSOCIATED FACTOR 4"/>
    <property type="match status" value="1"/>
</dbReference>
<reference evidence="8" key="1">
    <citation type="submission" date="2013-05" db="EMBL/GenBank/DDBJ databases">
        <authorList>
            <person name="Yim A.K.Y."/>
            <person name="Chan T.F."/>
            <person name="Ji K.M."/>
            <person name="Liu X.Y."/>
            <person name="Zhou J.W."/>
            <person name="Li R.Q."/>
            <person name="Yang K.Y."/>
            <person name="Li J."/>
            <person name="Li M."/>
            <person name="Law P.T.W."/>
            <person name="Wu Y.L."/>
            <person name="Cai Z.L."/>
            <person name="Qin H."/>
            <person name="Bao Y."/>
            <person name="Leung R.K.K."/>
            <person name="Ng P.K.S."/>
            <person name="Zou J."/>
            <person name="Zhong X.J."/>
            <person name="Ran P.X."/>
            <person name="Zhong N.S."/>
            <person name="Liu Z.G."/>
            <person name="Tsui S.K.W."/>
        </authorList>
    </citation>
    <scope>NUCLEOTIDE SEQUENCE</scope>
    <source>
        <strain evidence="8">Derf</strain>
        <tissue evidence="8">Whole organism</tissue>
    </source>
</reference>
<keyword evidence="9" id="KW-1185">Reference proteome</keyword>
<dbReference type="EMBL" id="SDOV01000007">
    <property type="protein sequence ID" value="KAH7639932.1"/>
    <property type="molecule type" value="Genomic_DNA"/>
</dbReference>
<dbReference type="InterPro" id="IPR001841">
    <property type="entry name" value="Znf_RING"/>
</dbReference>
<dbReference type="AlphaFoldDB" id="A0A922HG08"/>
<evidence type="ECO:0000256" key="3">
    <source>
        <dbReference type="ARBA" id="ARBA00022833"/>
    </source>
</evidence>
<evidence type="ECO:0000313" key="8">
    <source>
        <dbReference type="EMBL" id="KAH9491281.1"/>
    </source>
</evidence>
<dbReference type="InterPro" id="IPR013083">
    <property type="entry name" value="Znf_RING/FYVE/PHD"/>
</dbReference>
<dbReference type="EMBL" id="ASGP02000009">
    <property type="protein sequence ID" value="KAH9491281.1"/>
    <property type="molecule type" value="Genomic_DNA"/>
</dbReference>
<dbReference type="InterPro" id="IPR017907">
    <property type="entry name" value="Znf_RING_CS"/>
</dbReference>
<evidence type="ECO:0000256" key="5">
    <source>
        <dbReference type="SAM" id="Phobius"/>
    </source>
</evidence>
<keyword evidence="3" id="KW-0862">Zinc</keyword>
<evidence type="ECO:0000256" key="1">
    <source>
        <dbReference type="ARBA" id="ARBA00022723"/>
    </source>
</evidence>
<accession>A0A922HG08</accession>
<feature type="domain" description="RING-type" evidence="6">
    <location>
        <begin position="19"/>
        <end position="57"/>
    </location>
</feature>
<dbReference type="OrthoDB" id="6477712at2759"/>
<comment type="caution">
    <text evidence="8">The sequence shown here is derived from an EMBL/GenBank/DDBJ whole genome shotgun (WGS) entry which is preliminary data.</text>
</comment>
<proteinExistence type="predicted"/>
<evidence type="ECO:0000313" key="9">
    <source>
        <dbReference type="Proteomes" id="UP000790347"/>
    </source>
</evidence>
<organism evidence="8 9">
    <name type="scientific">Dermatophagoides farinae</name>
    <name type="common">American house dust mite</name>
    <dbReference type="NCBI Taxonomy" id="6954"/>
    <lineage>
        <taxon>Eukaryota</taxon>
        <taxon>Metazoa</taxon>
        <taxon>Ecdysozoa</taxon>
        <taxon>Arthropoda</taxon>
        <taxon>Chelicerata</taxon>
        <taxon>Arachnida</taxon>
        <taxon>Acari</taxon>
        <taxon>Acariformes</taxon>
        <taxon>Sarcoptiformes</taxon>
        <taxon>Astigmata</taxon>
        <taxon>Psoroptidia</taxon>
        <taxon>Analgoidea</taxon>
        <taxon>Pyroglyphidae</taxon>
        <taxon>Dermatophagoidinae</taxon>
        <taxon>Dermatophagoides</taxon>
    </lineage>
</organism>
<dbReference type="SUPFAM" id="SSF57850">
    <property type="entry name" value="RING/U-box"/>
    <property type="match status" value="1"/>
</dbReference>
<evidence type="ECO:0000313" key="7">
    <source>
        <dbReference type="EMBL" id="KAH7639932.1"/>
    </source>
</evidence>
<protein>
    <submittedName>
        <fullName evidence="7 8">E3 ubiquitin-protein ligase NRDP1</fullName>
    </submittedName>
</protein>
<evidence type="ECO:0000259" key="6">
    <source>
        <dbReference type="PROSITE" id="PS50089"/>
    </source>
</evidence>
<dbReference type="PROSITE" id="PS00518">
    <property type="entry name" value="ZF_RING_1"/>
    <property type="match status" value="1"/>
</dbReference>
<dbReference type="SMART" id="SM00184">
    <property type="entry name" value="RING"/>
    <property type="match status" value="1"/>
</dbReference>
<reference evidence="7" key="2">
    <citation type="submission" date="2020-06" db="EMBL/GenBank/DDBJ databases">
        <authorList>
            <person name="Ji K."/>
            <person name="Li J."/>
        </authorList>
    </citation>
    <scope>NUCLEOTIDE SEQUENCE</scope>
    <source>
        <strain evidence="7">JKM2019</strain>
        <tissue evidence="7">Whole body</tissue>
    </source>
</reference>
<dbReference type="PANTHER" id="PTHR10131">
    <property type="entry name" value="TNF RECEPTOR ASSOCIATED FACTOR"/>
    <property type="match status" value="1"/>
</dbReference>
<dbReference type="Gene3D" id="3.30.40.10">
    <property type="entry name" value="Zinc/RING finger domain, C3HC4 (zinc finger)"/>
    <property type="match status" value="2"/>
</dbReference>
<dbReference type="Proteomes" id="UP000790347">
    <property type="component" value="Unassembled WGS sequence"/>
</dbReference>
<dbReference type="Proteomes" id="UP000828236">
    <property type="component" value="Unassembled WGS sequence"/>
</dbReference>
<keyword evidence="5" id="KW-0812">Transmembrane</keyword>
<feature type="transmembrane region" description="Helical" evidence="5">
    <location>
        <begin position="158"/>
        <end position="183"/>
    </location>
</feature>
<keyword evidence="5" id="KW-1133">Transmembrane helix</keyword>
<dbReference type="Pfam" id="PF13923">
    <property type="entry name" value="zf-C3HC4_2"/>
    <property type="match status" value="1"/>
</dbReference>
<dbReference type="GO" id="GO:0008270">
    <property type="term" value="F:zinc ion binding"/>
    <property type="evidence" value="ECO:0007669"/>
    <property type="project" value="UniProtKB-KW"/>
</dbReference>
<keyword evidence="1" id="KW-0479">Metal-binding</keyword>
<reference evidence="7" key="3">
    <citation type="journal article" date="2021" name="World Allergy Organ. J.">
        <title>Chromosome-level assembly of Dermatophagoides farinae genome and transcriptome reveals two novel allergens Der f 37 and Der f 39.</title>
        <authorList>
            <person name="Chen J."/>
            <person name="Cai Z."/>
            <person name="Fan D."/>
            <person name="Hu J."/>
            <person name="Hou Y."/>
            <person name="He Y."/>
            <person name="Zhang Z."/>
            <person name="Zhao Z."/>
            <person name="Gao P."/>
            <person name="Hu W."/>
            <person name="Sun J."/>
            <person name="Li J."/>
            <person name="Ji K."/>
        </authorList>
    </citation>
    <scope>NUCLEOTIDE SEQUENCE</scope>
    <source>
        <strain evidence="7">JKM2019</strain>
    </source>
</reference>
<dbReference type="PROSITE" id="PS50089">
    <property type="entry name" value="ZF_RING_2"/>
    <property type="match status" value="1"/>
</dbReference>
<gene>
    <name evidence="8" type="primary">RNF41_6</name>
    <name evidence="8" type="ORF">DERF_016013</name>
    <name evidence="7" type="ORF">HUG17_3965</name>
</gene>
<keyword evidence="2 4" id="KW-0863">Zinc-finger</keyword>
<name>A0A922HG08_DERFA</name>
<evidence type="ECO:0000256" key="4">
    <source>
        <dbReference type="PROSITE-ProRule" id="PRU00175"/>
    </source>
</evidence>
<reference evidence="8" key="4">
    <citation type="journal article" date="2022" name="Res Sq">
        <title>Comparative Genomics Reveals Insights into the Divergent Evolution of Astigmatic Mites and Household Pest Adaptations.</title>
        <authorList>
            <person name="Xiong Q."/>
            <person name="Wan A.T.-Y."/>
            <person name="Liu X.-Y."/>
            <person name="Fung C.S.-H."/>
            <person name="Xiao X."/>
            <person name="Malainual N."/>
            <person name="Hou J."/>
            <person name="Wang L."/>
            <person name="Wang M."/>
            <person name="Yang K."/>
            <person name="Cui Y."/>
            <person name="Leung E."/>
            <person name="Nong W."/>
            <person name="Shin S.-K."/>
            <person name="Au S."/>
            <person name="Jeong K.Y."/>
            <person name="Chew F.T."/>
            <person name="Hui J."/>
            <person name="Leung T.F."/>
            <person name="Tungtrongchitr A."/>
            <person name="Zhong N."/>
            <person name="Liu Z."/>
            <person name="Tsui S."/>
        </authorList>
    </citation>
    <scope>NUCLEOTIDE SEQUENCE</scope>
    <source>
        <strain evidence="8">Derf</strain>
        <tissue evidence="8">Whole organism</tissue>
    </source>
</reference>
<keyword evidence="5" id="KW-0472">Membrane</keyword>
<evidence type="ECO:0000256" key="2">
    <source>
        <dbReference type="ARBA" id="ARBA00022771"/>
    </source>
</evidence>
<dbReference type="SUPFAM" id="SSF49599">
    <property type="entry name" value="TRAF domain-like"/>
    <property type="match status" value="1"/>
</dbReference>